<evidence type="ECO:0000313" key="1">
    <source>
        <dbReference type="EMBL" id="KAK2710745.1"/>
    </source>
</evidence>
<name>A0AA88L7C1_ARTSF</name>
<reference evidence="1" key="1">
    <citation type="submission" date="2023-07" db="EMBL/GenBank/DDBJ databases">
        <title>Chromosome-level genome assembly of Artemia franciscana.</title>
        <authorList>
            <person name="Jo E."/>
        </authorList>
    </citation>
    <scope>NUCLEOTIDE SEQUENCE</scope>
    <source>
        <tissue evidence="1">Whole body</tissue>
    </source>
</reference>
<evidence type="ECO:0000313" key="2">
    <source>
        <dbReference type="Proteomes" id="UP001187531"/>
    </source>
</evidence>
<organism evidence="1 2">
    <name type="scientific">Artemia franciscana</name>
    <name type="common">Brine shrimp</name>
    <name type="synonym">Artemia sanfranciscana</name>
    <dbReference type="NCBI Taxonomy" id="6661"/>
    <lineage>
        <taxon>Eukaryota</taxon>
        <taxon>Metazoa</taxon>
        <taxon>Ecdysozoa</taxon>
        <taxon>Arthropoda</taxon>
        <taxon>Crustacea</taxon>
        <taxon>Branchiopoda</taxon>
        <taxon>Anostraca</taxon>
        <taxon>Artemiidae</taxon>
        <taxon>Artemia</taxon>
    </lineage>
</organism>
<accession>A0AA88L7C1</accession>
<feature type="non-terminal residue" evidence="1">
    <location>
        <position position="607"/>
    </location>
</feature>
<protein>
    <submittedName>
        <fullName evidence="1">Uncharacterized protein</fullName>
    </submittedName>
</protein>
<proteinExistence type="predicted"/>
<dbReference type="Proteomes" id="UP001187531">
    <property type="component" value="Unassembled WGS sequence"/>
</dbReference>
<sequence>FLSSILDFPSQEIEEVEERSVLAPIQPLITSGINSQISTQILRIMATPASQLFVSPGGTGNIFLRVKNRGAAFSTFFFSVGANIGQNFVAVQPRQVELGIAQEIEIIVTVQVPINIYPGQNVLLTLYAIRGIDNAQTARQILIQTRNEPYDITQPYARLLTATRCSEHTFGSCATHSWAAVLEIVDTESGLRAIETRPEIAFNGEDFPIGRNSSVLVTFETTCCQRSIEIFTYDLKGNQRYDIIDQYKIALSPDNLEDLRENVNVYVAPPPYVPPPTGPGGGTSPGDTSSVQLTINASPASQLFISPGSTGEVILNVRNNGAYSVFQFRAVSVTQPQALIQVETVEAAIEKDREIPVRLRLTLPVSVYPGQTLVISFIAGKRYTNDYTSQSIMIQTREKPDDRTPPIVRVLTVGTCNAVPETGNCATGSWPFAVEVRDDEIGIRSLVTSPIIPFGREEFVIGSNSSNIRVFRPSCCISRVEVRAEDSNGNSNFVIVDRFQPLCKEKKKDERYFEFNSDYRATHFQKHNSKELKNGNEVKIKPKKVQKTTLFDILKWLWPGGLQKTPEESVVGENNLEQQDASLSQFNAAKSIELVFSGASCFSTSES</sequence>
<dbReference type="EMBL" id="JAVRJZ010000016">
    <property type="protein sequence ID" value="KAK2710745.1"/>
    <property type="molecule type" value="Genomic_DNA"/>
</dbReference>
<dbReference type="AlphaFoldDB" id="A0AA88L7C1"/>
<comment type="caution">
    <text evidence="1">The sequence shown here is derived from an EMBL/GenBank/DDBJ whole genome shotgun (WGS) entry which is preliminary data.</text>
</comment>
<keyword evidence="2" id="KW-1185">Reference proteome</keyword>
<gene>
    <name evidence="1" type="ORF">QYM36_012052</name>
</gene>